<dbReference type="InterPro" id="IPR007330">
    <property type="entry name" value="MIT_dom"/>
</dbReference>
<evidence type="ECO:0000256" key="3">
    <source>
        <dbReference type="ARBA" id="ARBA00022801"/>
    </source>
</evidence>
<dbReference type="PROSITE" id="PS50203">
    <property type="entry name" value="CALPAIN_CAT"/>
    <property type="match status" value="1"/>
</dbReference>
<proteinExistence type="inferred from homology"/>
<dbReference type="SMART" id="SM00720">
    <property type="entry name" value="calpain_III"/>
    <property type="match status" value="1"/>
</dbReference>
<feature type="domain" description="Calpain catalytic" evidence="6">
    <location>
        <begin position="157"/>
        <end position="361"/>
    </location>
</feature>
<evidence type="ECO:0000256" key="1">
    <source>
        <dbReference type="ARBA" id="ARBA00010193"/>
    </source>
</evidence>
<name>A0A6A4IG59_9AGAR</name>
<dbReference type="InterPro" id="IPR001300">
    <property type="entry name" value="Peptidase_C2_calpain_cat"/>
</dbReference>
<dbReference type="InterPro" id="IPR022683">
    <property type="entry name" value="Calpain_III"/>
</dbReference>
<dbReference type="InterPro" id="IPR036213">
    <property type="entry name" value="Calpain_III_sf"/>
</dbReference>
<evidence type="ECO:0000256" key="2">
    <source>
        <dbReference type="ARBA" id="ARBA00022670"/>
    </source>
</evidence>
<keyword evidence="3" id="KW-0378">Hydrolase</keyword>
<keyword evidence="4" id="KW-0788">Thiol protease</keyword>
<organism evidence="7 8">
    <name type="scientific">Gymnopus androsaceus JB14</name>
    <dbReference type="NCBI Taxonomy" id="1447944"/>
    <lineage>
        <taxon>Eukaryota</taxon>
        <taxon>Fungi</taxon>
        <taxon>Dikarya</taxon>
        <taxon>Basidiomycota</taxon>
        <taxon>Agaricomycotina</taxon>
        <taxon>Agaricomycetes</taxon>
        <taxon>Agaricomycetidae</taxon>
        <taxon>Agaricales</taxon>
        <taxon>Marasmiineae</taxon>
        <taxon>Omphalotaceae</taxon>
        <taxon>Gymnopus</taxon>
    </lineage>
</organism>
<gene>
    <name evidence="7" type="ORF">BT96DRAFT_807713</name>
</gene>
<evidence type="ECO:0000313" key="8">
    <source>
        <dbReference type="Proteomes" id="UP000799118"/>
    </source>
</evidence>
<accession>A0A6A4IG59</accession>
<dbReference type="Proteomes" id="UP000799118">
    <property type="component" value="Unassembled WGS sequence"/>
</dbReference>
<dbReference type="AlphaFoldDB" id="A0A6A4IG59"/>
<keyword evidence="2" id="KW-0645">Protease</keyword>
<dbReference type="InterPro" id="IPR038765">
    <property type="entry name" value="Papain-like_cys_pep_sf"/>
</dbReference>
<dbReference type="SMART" id="SM00230">
    <property type="entry name" value="CysPc"/>
    <property type="match status" value="1"/>
</dbReference>
<protein>
    <recommendedName>
        <fullName evidence="6">Calpain catalytic domain-containing protein</fullName>
    </recommendedName>
</protein>
<evidence type="ECO:0000256" key="4">
    <source>
        <dbReference type="ARBA" id="ARBA00022807"/>
    </source>
</evidence>
<evidence type="ECO:0000259" key="6">
    <source>
        <dbReference type="PROSITE" id="PS50203"/>
    </source>
</evidence>
<sequence>VYSKATKSEISQNYDSAFGLYIKAAESFLNLCRSASATENEKLQWKKSASRALERAERIKQITVKPSQSSGSGTSKQSDLVTKLTPVAVDYFSPEEQSYVLKKGSNVNGIVFPSWHEKQAGLSSVQKQPKLSSLQIQSSPVWRIDNEDVLTEDRFISPHDISQNIVTDCSVCASISCCLEHDRRFGSNVSIVVIIGNRLYDLKLLYNGDWRRIRIDGQLPYNPESGVPLCLTCKAPDTGQPPSKKSVISWPSILEKGYMVLMGGYDFPGSNSAIDLHALTGWIPEHIDIKRSNFEGEKTWTRILEGFVGGRCMLTFGTGSNANIRWRDASLLSTHSYAVIDVREEETGRFVTILDSWVHSESADAVLGPNVLEIPWLDVLDVFDGIYLNWDPQVWPSKLTYHAIWRARTDKKACTHHVRAKIQSTGSDGGEIWVLLTRHVNDTRKPATFIACNVEVVDDEAGCSIVCNKQKLSNKGTYTNNPHVLTRTKIPPLNPSATLSVLAMCEDCSEGIGFDVTIYAPKHLRLSWEKEIPKFPLLKRYAPSTLEGNLTSKNAGGNHTHPTFMINPQYHLHIHPSKQATSMTRERTTLLIETNKDLPVQVLICWSQGERVNEPSQKSIAATSGRYTHGLARVTTQLSRKCYFILRLVHSAYSLSLAGDYTVIVSAFEPHQTGPYTLAVNSFARFSVAAIPQEGAGMYRKTIKGTWDASSAAGAPSFNRYFQNPIYELIFLRSLKIRLQLLRPSSSISLNVTVYPAVDRLSSDHHVMTSGAYDDPITGVVTPLTSLAKGRYWVVPSTYNPETLTGFQLIVFSTLASIELVPKRVSET</sequence>
<reference evidence="7" key="1">
    <citation type="journal article" date="2019" name="Environ. Microbiol.">
        <title>Fungal ecological strategies reflected in gene transcription - a case study of two litter decomposers.</title>
        <authorList>
            <person name="Barbi F."/>
            <person name="Kohler A."/>
            <person name="Barry K."/>
            <person name="Baskaran P."/>
            <person name="Daum C."/>
            <person name="Fauchery L."/>
            <person name="Ihrmark K."/>
            <person name="Kuo A."/>
            <person name="LaButti K."/>
            <person name="Lipzen A."/>
            <person name="Morin E."/>
            <person name="Grigoriev I.V."/>
            <person name="Henrissat B."/>
            <person name="Lindahl B."/>
            <person name="Martin F."/>
        </authorList>
    </citation>
    <scope>NUCLEOTIDE SEQUENCE</scope>
    <source>
        <strain evidence="7">JB14</strain>
    </source>
</reference>
<dbReference type="SUPFAM" id="SSF116846">
    <property type="entry name" value="MIT domain"/>
    <property type="match status" value="1"/>
</dbReference>
<dbReference type="Pfam" id="PF01067">
    <property type="entry name" value="Calpain_III"/>
    <property type="match status" value="1"/>
</dbReference>
<dbReference type="GO" id="GO:0004198">
    <property type="term" value="F:calcium-dependent cysteine-type endopeptidase activity"/>
    <property type="evidence" value="ECO:0007669"/>
    <property type="project" value="InterPro"/>
</dbReference>
<dbReference type="InterPro" id="IPR022682">
    <property type="entry name" value="Calpain_domain_III"/>
</dbReference>
<dbReference type="GO" id="GO:0006508">
    <property type="term" value="P:proteolysis"/>
    <property type="evidence" value="ECO:0007669"/>
    <property type="project" value="UniProtKB-KW"/>
</dbReference>
<evidence type="ECO:0000313" key="7">
    <source>
        <dbReference type="EMBL" id="KAE9408723.1"/>
    </source>
</evidence>
<dbReference type="Pfam" id="PF04212">
    <property type="entry name" value="MIT"/>
    <property type="match status" value="1"/>
</dbReference>
<feature type="non-terminal residue" evidence="7">
    <location>
        <position position="1"/>
    </location>
</feature>
<dbReference type="InterPro" id="IPR036181">
    <property type="entry name" value="MIT_dom_sf"/>
</dbReference>
<dbReference type="SUPFAM" id="SSF49758">
    <property type="entry name" value="Calpain large subunit, middle domain (domain III)"/>
    <property type="match status" value="2"/>
</dbReference>
<dbReference type="PANTHER" id="PTHR46143:SF1">
    <property type="entry name" value="CALPAIN-7"/>
    <property type="match status" value="1"/>
</dbReference>
<evidence type="ECO:0000256" key="5">
    <source>
        <dbReference type="PROSITE-ProRule" id="PRU00239"/>
    </source>
</evidence>
<comment type="similarity">
    <text evidence="1">Belongs to the peptidase C2 family. PalB/RIM13 subfamily.</text>
</comment>
<dbReference type="Gene3D" id="1.20.58.80">
    <property type="entry name" value="Phosphotransferase system, lactose/cellobiose-type IIA subunit"/>
    <property type="match status" value="1"/>
</dbReference>
<dbReference type="Pfam" id="PF00648">
    <property type="entry name" value="Peptidase_C2"/>
    <property type="match status" value="1"/>
</dbReference>
<dbReference type="SUPFAM" id="SSF54001">
    <property type="entry name" value="Cysteine proteinases"/>
    <property type="match status" value="1"/>
</dbReference>
<dbReference type="EMBL" id="ML769390">
    <property type="protein sequence ID" value="KAE9408723.1"/>
    <property type="molecule type" value="Genomic_DNA"/>
</dbReference>
<comment type="caution">
    <text evidence="5">Lacks conserved residue(s) required for the propagation of feature annotation.</text>
</comment>
<dbReference type="OrthoDB" id="167576at2759"/>
<keyword evidence="8" id="KW-1185">Reference proteome</keyword>
<dbReference type="Gene3D" id="2.60.120.380">
    <property type="match status" value="2"/>
</dbReference>
<dbReference type="PANTHER" id="PTHR46143">
    <property type="entry name" value="CALPAIN-7"/>
    <property type="match status" value="1"/>
</dbReference>
<dbReference type="InterPro" id="IPR051297">
    <property type="entry name" value="PalB/RIM13"/>
</dbReference>